<feature type="compositionally biased region" description="Low complexity" evidence="1">
    <location>
        <begin position="954"/>
        <end position="973"/>
    </location>
</feature>
<feature type="chain" id="PRO_5034188326" evidence="2">
    <location>
        <begin position="23"/>
        <end position="1207"/>
    </location>
</feature>
<reference evidence="3 4" key="1">
    <citation type="journal article" date="2020" name="ISME J.">
        <title>Uncovering the hidden diversity of litter-decomposition mechanisms in mushroom-forming fungi.</title>
        <authorList>
            <person name="Floudas D."/>
            <person name="Bentzer J."/>
            <person name="Ahren D."/>
            <person name="Johansson T."/>
            <person name="Persson P."/>
            <person name="Tunlid A."/>
        </authorList>
    </citation>
    <scope>NUCLEOTIDE SEQUENCE [LARGE SCALE GENOMIC DNA]</scope>
    <source>
        <strain evidence="3 4">CBS 101986</strain>
    </source>
</reference>
<evidence type="ECO:0000313" key="4">
    <source>
        <dbReference type="Proteomes" id="UP000567179"/>
    </source>
</evidence>
<feature type="compositionally biased region" description="Pro residues" evidence="1">
    <location>
        <begin position="93"/>
        <end position="103"/>
    </location>
</feature>
<feature type="signal peptide" evidence="2">
    <location>
        <begin position="1"/>
        <end position="22"/>
    </location>
</feature>
<evidence type="ECO:0000313" key="3">
    <source>
        <dbReference type="EMBL" id="KAF5316060.1"/>
    </source>
</evidence>
<protein>
    <submittedName>
        <fullName evidence="3">Uncharacterized protein</fullName>
    </submittedName>
</protein>
<feature type="compositionally biased region" description="Polar residues" evidence="1">
    <location>
        <begin position="379"/>
        <end position="388"/>
    </location>
</feature>
<evidence type="ECO:0000256" key="1">
    <source>
        <dbReference type="SAM" id="MobiDB-lite"/>
    </source>
</evidence>
<name>A0A8H5EXB9_9AGAR</name>
<organism evidence="3 4">
    <name type="scientific">Psilocybe cf. subviscida</name>
    <dbReference type="NCBI Taxonomy" id="2480587"/>
    <lineage>
        <taxon>Eukaryota</taxon>
        <taxon>Fungi</taxon>
        <taxon>Dikarya</taxon>
        <taxon>Basidiomycota</taxon>
        <taxon>Agaricomycotina</taxon>
        <taxon>Agaricomycetes</taxon>
        <taxon>Agaricomycetidae</taxon>
        <taxon>Agaricales</taxon>
        <taxon>Agaricineae</taxon>
        <taxon>Strophariaceae</taxon>
        <taxon>Psilocybe</taxon>
    </lineage>
</organism>
<feature type="region of interest" description="Disordered" evidence="1">
    <location>
        <begin position="736"/>
        <end position="775"/>
    </location>
</feature>
<gene>
    <name evidence="3" type="ORF">D9619_006110</name>
</gene>
<dbReference type="Proteomes" id="UP000567179">
    <property type="component" value="Unassembled WGS sequence"/>
</dbReference>
<sequence>MGVFQYVPVFLSLSCLICAVQASPPMPSAHSYTVDDDDDSDICPVCDGECTCTKPASLPPSTPGLSTGPLSMAELSLRYANASSPSPQVSKPKPAPPPPPPTVQKPSLKIKLTLPQSLLAKRRAGSSESPAPPAPVAGPSHHSHTPYLHRPTTTQPKKRGRPPKSLAHQSSVSPPAAARPYKALPHKQPAAQHLKRPPPSAISHSNKVRQNLKARAGKKAAAAKRRHVVSSDEDESSSDYFNDVEMEHSRPSMRPAYATKSNIKSEGPSDNEMDVDSDATEDEDDEKEQADDEDADATEEDATVGAMDPALAVSLGLAMEEDDATTTDDHRYVGHATGWSDDDESSFDADLFFAHLSDSSSSSSSAPSSPAQRHHRLTTPFSGATPKSLSLGEEGDQSDISGALSDGTEAPGRHRPSHFSHSFFNGSRQLESMPFELTESWNGEIMFTNGKDDGRNMVDLEFEANAAERFRGPGFVVDENGARHTYPYQNLSLGMEGNDWTGTPDAFGGSGLAGPFGGADASMFFGGTTDEEDIMSDEGYLEEDDGEGEGDTTDEELVGADDLPNERAMRLFSLPQSVSAINPLSTVSSPANSPGGHALYGYGRIGRSRKASRLGNGSLVRPADILEGRVATFWDSDELEHDRDDLGMLTARQERVWGRKEGGVVEKKRKRESKGKGKEKESLYAKEHGRKDNRDKKGSWRRKDRDNRRLYEGIKEEEEEMMGMEEEDVFGYRAAEHAQAHSSVEEDASSGSPGTSPPQPSAIHFRGPRKGVFATPSANETRLAVIAEDKKGGAVPSPHPRFNKRRGRGRAVSAVDDLLRKHILQSLTAANINTASGLALNNSISIPAPPAALMQSSATSTPQPPPLDTPLCLANGNNNNNECSPFEQLLQMAAGHSVPTSPISGVEGATGPMMLMQLCERTQEAEPIDLDDVLDASFLDGPCTSAMDMTLVPSSDAASSSTAPSSSATPDVSYMEASGSGDSTERDQTTPVPEMDAAKDLSRWDHISVGAFRQTHERGWDAGALVADNAIRSSPLAAMMWQQNNPTTGALGMLRTGSAGMLKSDKLAKRRRLMMSASTMSSPLVLPSASAAAFNGGGAGPSTPGGFSSGMSSKSGTPTPLFQEEVLGRQQQQHQQHQKNRKELRRERKLMKRVASGGSLGSLSAHRHHPHHQFHAHHHHPNTKSRSTGSVQRSHGGFLAAVPPLNL</sequence>
<feature type="compositionally biased region" description="Basic residues" evidence="1">
    <location>
        <begin position="1136"/>
        <end position="1146"/>
    </location>
</feature>
<feature type="compositionally biased region" description="Basic and acidic residues" evidence="1">
    <location>
        <begin position="674"/>
        <end position="703"/>
    </location>
</feature>
<feature type="region of interest" description="Disordered" evidence="1">
    <location>
        <begin position="954"/>
        <end position="991"/>
    </location>
</feature>
<proteinExistence type="predicted"/>
<comment type="caution">
    <text evidence="3">The sequence shown here is derived from an EMBL/GenBank/DDBJ whole genome shotgun (WGS) entry which is preliminary data.</text>
</comment>
<feature type="compositionally biased region" description="Acidic residues" evidence="1">
    <location>
        <begin position="269"/>
        <end position="302"/>
    </location>
</feature>
<feature type="region of interest" description="Disordered" evidence="1">
    <location>
        <begin position="81"/>
        <end position="344"/>
    </location>
</feature>
<evidence type="ECO:0000256" key="2">
    <source>
        <dbReference type="SAM" id="SignalP"/>
    </source>
</evidence>
<keyword evidence="4" id="KW-1185">Reference proteome</keyword>
<feature type="compositionally biased region" description="Basic residues" evidence="1">
    <location>
        <begin position="206"/>
        <end position="228"/>
    </location>
</feature>
<feature type="region of interest" description="Disordered" evidence="1">
    <location>
        <begin position="1159"/>
        <end position="1207"/>
    </location>
</feature>
<feature type="compositionally biased region" description="Basic residues" evidence="1">
    <location>
        <begin position="1165"/>
        <end position="1183"/>
    </location>
</feature>
<dbReference type="OrthoDB" id="3259498at2759"/>
<dbReference type="EMBL" id="JAACJJ010000042">
    <property type="protein sequence ID" value="KAF5316060.1"/>
    <property type="molecule type" value="Genomic_DNA"/>
</dbReference>
<feature type="region of interest" description="Disordered" evidence="1">
    <location>
        <begin position="659"/>
        <end position="703"/>
    </location>
</feature>
<feature type="region of interest" description="Disordered" evidence="1">
    <location>
        <begin position="357"/>
        <end position="423"/>
    </location>
</feature>
<accession>A0A8H5EXB9</accession>
<feature type="compositionally biased region" description="Polar residues" evidence="1">
    <location>
        <begin position="1184"/>
        <end position="1193"/>
    </location>
</feature>
<feature type="compositionally biased region" description="Low complexity" evidence="1">
    <location>
        <begin position="357"/>
        <end position="371"/>
    </location>
</feature>
<feature type="region of interest" description="Disordered" evidence="1">
    <location>
        <begin position="1096"/>
        <end position="1120"/>
    </location>
</feature>
<dbReference type="AlphaFoldDB" id="A0A8H5EXB9"/>
<keyword evidence="2" id="KW-0732">Signal</keyword>
<feature type="compositionally biased region" description="Low complexity" evidence="1">
    <location>
        <begin position="82"/>
        <end position="92"/>
    </location>
</feature>
<feature type="region of interest" description="Disordered" evidence="1">
    <location>
        <begin position="1127"/>
        <end position="1146"/>
    </location>
</feature>
<feature type="compositionally biased region" description="Low complexity" evidence="1">
    <location>
        <begin position="1101"/>
        <end position="1116"/>
    </location>
</feature>